<comment type="caution">
    <text evidence="1">The sequence shown here is derived from an EMBL/GenBank/DDBJ whole genome shotgun (WGS) entry which is preliminary data.</text>
</comment>
<evidence type="ECO:0000313" key="2">
    <source>
        <dbReference type="Proteomes" id="UP000054988"/>
    </source>
</evidence>
<reference evidence="1 2" key="1">
    <citation type="submission" date="2015-12" db="EMBL/GenBank/DDBJ databases">
        <title>Draft genome sequence of Moniliophthora roreri, the causal agent of frosty pod rot of cacao.</title>
        <authorList>
            <person name="Aime M.C."/>
            <person name="Diaz-Valderrama J.R."/>
            <person name="Kijpornyongpan T."/>
            <person name="Phillips-Mora W."/>
        </authorList>
    </citation>
    <scope>NUCLEOTIDE SEQUENCE [LARGE SCALE GENOMIC DNA]</scope>
    <source>
        <strain evidence="1 2">MCA 2952</strain>
    </source>
</reference>
<dbReference type="EMBL" id="LATX01002520">
    <property type="protein sequence ID" value="KTB27750.1"/>
    <property type="molecule type" value="Genomic_DNA"/>
</dbReference>
<dbReference type="InterPro" id="IPR032675">
    <property type="entry name" value="LRR_dom_sf"/>
</dbReference>
<sequence>MAMINGNGNNGRTSIVQESIPFDILIAIFRLCLPQRTQVCTKGYLEETPESKVKMWLVVTQVCRDWRMKALDCPLLWSTPDFFVPALAQGMIARSTSVPLHIHFHLDWLHSSTAAAVFADALNHAAGIEALHVQTEYTITPGLNSVLLMLANPAPCLRSLEVRLASGSGSFFLPRPLLANSASQLRSITFSNCIVPWSSVLLQNLTTLVIIRGFQPGLTLGTVLKALSTMPTLEDLMLWNCLPAMPETLLNSILIHFPQMRRIRICCRLLTCAALLKRISFPDSTKLIVHGICTNACMEAQAPVAFNSWFSSLFQGAFRQKRIGYLAIGDAYKGMPNLQLQAWSDVDEHATQDILSALKAHPYQRCRCKLLTPTPFLSMNLDWELTGVDMNSIDMSPVAFDIIRALPLQELETLQLETLHFPLFTSQIITVSFNKCKRLQTIAIEGQAGANSFIDSLHENAQDDFSALQRLHFHRVSDFHLPPLLRYLEQRFERIGRLQNVVFKDCNLADANSNVDQIRQYVEDFEWA</sequence>
<gene>
    <name evidence="1" type="ORF">WG66_19670</name>
</gene>
<accession>A0A0W0EUN1</accession>
<dbReference type="SUPFAM" id="SSF52058">
    <property type="entry name" value="L domain-like"/>
    <property type="match status" value="1"/>
</dbReference>
<proteinExistence type="predicted"/>
<dbReference type="Proteomes" id="UP000054988">
    <property type="component" value="Unassembled WGS sequence"/>
</dbReference>
<evidence type="ECO:0000313" key="1">
    <source>
        <dbReference type="EMBL" id="KTB27750.1"/>
    </source>
</evidence>
<protein>
    <submittedName>
        <fullName evidence="1">Uncharacterized protein</fullName>
    </submittedName>
</protein>
<name>A0A0W0EUN1_MONRR</name>
<dbReference type="AlphaFoldDB" id="A0A0W0EUN1"/>
<dbReference type="Gene3D" id="3.80.10.10">
    <property type="entry name" value="Ribonuclease Inhibitor"/>
    <property type="match status" value="1"/>
</dbReference>
<organism evidence="1 2">
    <name type="scientific">Moniliophthora roreri</name>
    <name type="common">Frosty pod rot fungus</name>
    <name type="synonym">Monilia roreri</name>
    <dbReference type="NCBI Taxonomy" id="221103"/>
    <lineage>
        <taxon>Eukaryota</taxon>
        <taxon>Fungi</taxon>
        <taxon>Dikarya</taxon>
        <taxon>Basidiomycota</taxon>
        <taxon>Agaricomycotina</taxon>
        <taxon>Agaricomycetes</taxon>
        <taxon>Agaricomycetidae</taxon>
        <taxon>Agaricales</taxon>
        <taxon>Marasmiineae</taxon>
        <taxon>Marasmiaceae</taxon>
        <taxon>Moniliophthora</taxon>
    </lineage>
</organism>